<evidence type="ECO:0000256" key="4">
    <source>
        <dbReference type="ARBA" id="ARBA00022857"/>
    </source>
</evidence>
<evidence type="ECO:0000256" key="5">
    <source>
        <dbReference type="ARBA" id="ARBA00023002"/>
    </source>
</evidence>
<dbReference type="InterPro" id="IPR018214">
    <property type="entry name" value="GluRdtase_CS"/>
</dbReference>
<evidence type="ECO:0000256" key="3">
    <source>
        <dbReference type="ARBA" id="ARBA00012970"/>
    </source>
</evidence>
<feature type="binding site" evidence="9 12">
    <location>
        <begin position="197"/>
        <end position="202"/>
    </location>
    <ligand>
        <name>NADP(+)</name>
        <dbReference type="ChEBI" id="CHEBI:58349"/>
    </ligand>
</feature>
<dbReference type="PANTHER" id="PTHR43013">
    <property type="entry name" value="GLUTAMYL-TRNA REDUCTASE"/>
    <property type="match status" value="1"/>
</dbReference>
<evidence type="ECO:0000313" key="17">
    <source>
        <dbReference type="Proteomes" id="UP000217265"/>
    </source>
</evidence>
<comment type="catalytic activity">
    <reaction evidence="7 9">
        <text>(S)-4-amino-5-oxopentanoate + tRNA(Glu) + NADP(+) = L-glutamyl-tRNA(Glu) + NADPH + H(+)</text>
        <dbReference type="Rhea" id="RHEA:12344"/>
        <dbReference type="Rhea" id="RHEA-COMP:9663"/>
        <dbReference type="Rhea" id="RHEA-COMP:9680"/>
        <dbReference type="ChEBI" id="CHEBI:15378"/>
        <dbReference type="ChEBI" id="CHEBI:57501"/>
        <dbReference type="ChEBI" id="CHEBI:57783"/>
        <dbReference type="ChEBI" id="CHEBI:58349"/>
        <dbReference type="ChEBI" id="CHEBI:78442"/>
        <dbReference type="ChEBI" id="CHEBI:78520"/>
        <dbReference type="EC" id="1.2.1.70"/>
    </reaction>
</comment>
<dbReference type="RefSeq" id="WP_096056854.1">
    <property type="nucleotide sequence ID" value="NZ_CP023344.1"/>
</dbReference>
<evidence type="ECO:0000256" key="11">
    <source>
        <dbReference type="PIRSR" id="PIRSR000445-2"/>
    </source>
</evidence>
<evidence type="ECO:0000256" key="13">
    <source>
        <dbReference type="PIRSR" id="PIRSR000445-4"/>
    </source>
</evidence>
<evidence type="ECO:0000256" key="12">
    <source>
        <dbReference type="PIRSR" id="PIRSR000445-3"/>
    </source>
</evidence>
<evidence type="ECO:0000256" key="1">
    <source>
        <dbReference type="ARBA" id="ARBA00005059"/>
    </source>
</evidence>
<dbReference type="InterPro" id="IPR015895">
    <property type="entry name" value="4pyrrol_synth_GluRdtase_N"/>
</dbReference>
<proteinExistence type="inferred from homology"/>
<dbReference type="GO" id="GO:0019353">
    <property type="term" value="P:protoporphyrinogen IX biosynthetic process from glutamate"/>
    <property type="evidence" value="ECO:0007669"/>
    <property type="project" value="TreeGrafter"/>
</dbReference>
<feature type="active site" description="Nucleophile" evidence="9 10">
    <location>
        <position position="59"/>
    </location>
</feature>
<comment type="miscellaneous">
    <text evidence="9">During catalysis, the active site Cys acts as a nucleophile attacking the alpha-carbonyl group of tRNA-bound glutamate with the formation of a thioester intermediate between enzyme and glutamate, and the concomitant release of tRNA(Glu). The thioester intermediate is finally reduced by direct hydride transfer from NADPH, to form the product GSA.</text>
</comment>
<evidence type="ECO:0000256" key="7">
    <source>
        <dbReference type="ARBA" id="ARBA00047464"/>
    </source>
</evidence>
<dbReference type="EC" id="1.2.1.70" evidence="3 9"/>
<evidence type="ECO:0000256" key="10">
    <source>
        <dbReference type="PIRSR" id="PIRSR000445-1"/>
    </source>
</evidence>
<feature type="domain" description="Glutamyl-tRNA reductase N-terminal" evidence="15">
    <location>
        <begin position="15"/>
        <end position="164"/>
    </location>
</feature>
<dbReference type="FunFam" id="3.30.460.30:FF:000001">
    <property type="entry name" value="Glutamyl-tRNA reductase"/>
    <property type="match status" value="1"/>
</dbReference>
<keyword evidence="5 9" id="KW-0560">Oxidoreductase</keyword>
<dbReference type="Gene3D" id="3.30.460.30">
    <property type="entry name" value="Glutamyl-tRNA reductase, N-terminal domain"/>
    <property type="match status" value="1"/>
</dbReference>
<organism evidence="16 17">
    <name type="scientific">Nibricoccus aquaticus</name>
    <dbReference type="NCBI Taxonomy" id="2576891"/>
    <lineage>
        <taxon>Bacteria</taxon>
        <taxon>Pseudomonadati</taxon>
        <taxon>Verrucomicrobiota</taxon>
        <taxon>Opitutia</taxon>
        <taxon>Opitutales</taxon>
        <taxon>Opitutaceae</taxon>
        <taxon>Nibricoccus</taxon>
    </lineage>
</organism>
<comment type="domain">
    <text evidence="9">Possesses an unusual extended V-shaped dimeric structure with each monomer consisting of three distinct domains arranged along a curved 'spinal' alpha-helix. The N-terminal catalytic domain specifically recognizes the glutamate moiety of the substrate. The second domain is the NADPH-binding domain, and the third C-terminal domain is responsible for dimerization.</text>
</comment>
<keyword evidence="17" id="KW-1185">Reference proteome</keyword>
<evidence type="ECO:0000256" key="8">
    <source>
        <dbReference type="ARBA" id="ARBA00068659"/>
    </source>
</evidence>
<dbReference type="AlphaFoldDB" id="A0A290Q9W3"/>
<dbReference type="Pfam" id="PF01488">
    <property type="entry name" value="Shikimate_DH"/>
    <property type="match status" value="1"/>
</dbReference>
<dbReference type="EMBL" id="CP023344">
    <property type="protein sequence ID" value="ATC65223.1"/>
    <property type="molecule type" value="Genomic_DNA"/>
</dbReference>
<dbReference type="UniPathway" id="UPA00251">
    <property type="reaction ID" value="UER00316"/>
</dbReference>
<dbReference type="CDD" id="cd05213">
    <property type="entry name" value="NAD_bind_Glutamyl_tRNA_reduct"/>
    <property type="match status" value="1"/>
</dbReference>
<comment type="subunit">
    <text evidence="9">Homodimer.</text>
</comment>
<evidence type="ECO:0000256" key="6">
    <source>
        <dbReference type="ARBA" id="ARBA00023244"/>
    </source>
</evidence>
<dbReference type="SUPFAM" id="SSF51735">
    <property type="entry name" value="NAD(P)-binding Rossmann-fold domains"/>
    <property type="match status" value="1"/>
</dbReference>
<dbReference type="OrthoDB" id="110209at2"/>
<dbReference type="PROSITE" id="PS00747">
    <property type="entry name" value="GLUTR"/>
    <property type="match status" value="1"/>
</dbReference>
<dbReference type="KEGG" id="vbh:CMV30_15380"/>
<protein>
    <recommendedName>
        <fullName evidence="8 9">Glutamyl-tRNA reductase</fullName>
        <shortName evidence="9">GluTR</shortName>
        <ecNumber evidence="3 9">1.2.1.70</ecNumber>
    </recommendedName>
</protein>
<dbReference type="GO" id="GO:0050661">
    <property type="term" value="F:NADP binding"/>
    <property type="evidence" value="ECO:0007669"/>
    <property type="project" value="InterPro"/>
</dbReference>
<gene>
    <name evidence="9" type="primary">hemA</name>
    <name evidence="16" type="ORF">CMV30_15380</name>
</gene>
<dbReference type="NCBIfam" id="TIGR01035">
    <property type="entry name" value="hemA"/>
    <property type="match status" value="1"/>
</dbReference>
<dbReference type="Proteomes" id="UP000217265">
    <property type="component" value="Chromosome"/>
</dbReference>
<reference evidence="16 17" key="1">
    <citation type="submission" date="2017-09" db="EMBL/GenBank/DDBJ databases">
        <title>Complete genome sequence of Verrucomicrobial strain HZ-65, isolated from freshwater.</title>
        <authorList>
            <person name="Choi A."/>
        </authorList>
    </citation>
    <scope>NUCLEOTIDE SEQUENCE [LARGE SCALE GENOMIC DNA]</scope>
    <source>
        <strain evidence="16 17">HZ-65</strain>
    </source>
</reference>
<evidence type="ECO:0000256" key="9">
    <source>
        <dbReference type="HAMAP-Rule" id="MF_00087"/>
    </source>
</evidence>
<evidence type="ECO:0000256" key="2">
    <source>
        <dbReference type="ARBA" id="ARBA00005916"/>
    </source>
</evidence>
<evidence type="ECO:0000313" key="16">
    <source>
        <dbReference type="EMBL" id="ATC65223.1"/>
    </source>
</evidence>
<feature type="binding site" evidence="9 11">
    <location>
        <position position="128"/>
    </location>
    <ligand>
        <name>substrate</name>
    </ligand>
</feature>
<dbReference type="InterPro" id="IPR006151">
    <property type="entry name" value="Shikm_DH/Glu-tRNA_Rdtase"/>
</dbReference>
<keyword evidence="6 9" id="KW-0627">Porphyrin biosynthesis</keyword>
<feature type="binding site" evidence="9 11">
    <location>
        <begin position="122"/>
        <end position="124"/>
    </location>
    <ligand>
        <name>substrate</name>
    </ligand>
</feature>
<comment type="pathway">
    <text evidence="1 9">Porphyrin-containing compound metabolism; protoporphyrin-IX biosynthesis; 5-aminolevulinate from L-glutamyl-tRNA(Glu): step 1/2.</text>
</comment>
<dbReference type="PANTHER" id="PTHR43013:SF1">
    <property type="entry name" value="GLUTAMYL-TRNA REDUCTASE"/>
    <property type="match status" value="1"/>
</dbReference>
<dbReference type="InterPro" id="IPR036291">
    <property type="entry name" value="NAD(P)-bd_dom_sf"/>
</dbReference>
<comment type="function">
    <text evidence="9">Catalyzes the NADPH-dependent reduction of glutamyl-tRNA(Glu) to glutamate 1-semialdehyde (GSA).</text>
</comment>
<dbReference type="Gene3D" id="3.40.50.720">
    <property type="entry name" value="NAD(P)-binding Rossmann-like Domain"/>
    <property type="match status" value="1"/>
</dbReference>
<comment type="similarity">
    <text evidence="2 9">Belongs to the glutamyl-tRNA reductase family.</text>
</comment>
<dbReference type="HAMAP" id="MF_00087">
    <property type="entry name" value="Glu_tRNA_reductase"/>
    <property type="match status" value="1"/>
</dbReference>
<dbReference type="SUPFAM" id="SSF69742">
    <property type="entry name" value="Glutamyl tRNA-reductase catalytic, N-terminal domain"/>
    <property type="match status" value="1"/>
</dbReference>
<feature type="binding site" evidence="9 11">
    <location>
        <begin position="58"/>
        <end position="61"/>
    </location>
    <ligand>
        <name>substrate</name>
    </ligand>
</feature>
<feature type="domain" description="Quinate/shikimate 5-dehydrogenase/glutamyl-tRNA reductase" evidence="14">
    <location>
        <begin position="179"/>
        <end position="314"/>
    </location>
</feature>
<dbReference type="Pfam" id="PF05201">
    <property type="entry name" value="GlutR_N"/>
    <property type="match status" value="1"/>
</dbReference>
<feature type="binding site" evidence="9 11">
    <location>
        <position position="117"/>
    </location>
    <ligand>
        <name>substrate</name>
    </ligand>
</feature>
<evidence type="ECO:0000259" key="14">
    <source>
        <dbReference type="Pfam" id="PF01488"/>
    </source>
</evidence>
<dbReference type="PIRSF" id="PIRSF000445">
    <property type="entry name" value="4pyrrol_synth_GluRdtase"/>
    <property type="match status" value="1"/>
</dbReference>
<accession>A0A290Q9W3</accession>
<dbReference type="InterPro" id="IPR036343">
    <property type="entry name" value="GluRdtase_N_sf"/>
</dbReference>
<name>A0A290Q9W3_9BACT</name>
<dbReference type="GO" id="GO:0008883">
    <property type="term" value="F:glutamyl-tRNA reductase activity"/>
    <property type="evidence" value="ECO:0007669"/>
    <property type="project" value="UniProtKB-UniRule"/>
</dbReference>
<dbReference type="FunFam" id="3.40.50.720:FF:000031">
    <property type="entry name" value="Glutamyl-tRNA reductase"/>
    <property type="match status" value="1"/>
</dbReference>
<feature type="site" description="Important for activity" evidence="9 13">
    <location>
        <position position="107"/>
    </location>
</feature>
<keyword evidence="4 9" id="KW-0521">NADP</keyword>
<evidence type="ECO:0000259" key="15">
    <source>
        <dbReference type="Pfam" id="PF05201"/>
    </source>
</evidence>
<sequence>MSDAPQSTPAALFLLGASHHTAPLELREKLALTPDKLAAFQQKLAALPGLREFTVLNTCNRVEFYGIASATDTIARLQAEFCAFQNFPPHAFTQIRQHALGPDALRHLLEVSSGLQSQMLGETEILGQIKDAYADAQTRRTVGPILNRVFQKTFQHAKYIRSHTAITEGQISIANVAVDLAQKIFGDLSSTRILLLGAGDIGEKTAKAFQSRGAASLTVASRTMERAMELAKIFNGAALPFETAPHHFADFDIVVCSTAAPHAVVTRDTVAAAMKKRRAQPLFFIDLAMPRDVEPAVAEVENVFTYNLDDLAKIADENLAAREAAVAKARLLAREKSTALWHQIEPHAPLRSAS</sequence>
<dbReference type="InterPro" id="IPR000343">
    <property type="entry name" value="4pyrrol_synth_GluRdtase"/>
</dbReference>